<dbReference type="PROSITE" id="PS52004">
    <property type="entry name" value="KS3_2"/>
    <property type="match status" value="1"/>
</dbReference>
<dbReference type="InterPro" id="IPR014030">
    <property type="entry name" value="Ketoacyl_synth_N"/>
</dbReference>
<keyword evidence="4" id="KW-0276">Fatty acid metabolism</keyword>
<dbReference type="OrthoDB" id="5334845at2759"/>
<dbReference type="NCBIfam" id="NF005589">
    <property type="entry name" value="PRK07314.1"/>
    <property type="match status" value="1"/>
</dbReference>
<dbReference type="PANTHER" id="PTHR11712:SF336">
    <property type="entry name" value="3-OXOACYL-[ACYL-CARRIER-PROTEIN] SYNTHASE, MITOCHONDRIAL"/>
    <property type="match status" value="1"/>
</dbReference>
<dbReference type="GO" id="GO:0006633">
    <property type="term" value="P:fatty acid biosynthetic process"/>
    <property type="evidence" value="ECO:0007669"/>
    <property type="project" value="UniProtKB-KW"/>
</dbReference>
<name>A0A1D2VCI1_9ASCO</name>
<evidence type="ECO:0000256" key="7">
    <source>
        <dbReference type="ARBA" id="ARBA00023315"/>
    </source>
</evidence>
<dbReference type="GeneID" id="30968792"/>
<dbReference type="InterPro" id="IPR016039">
    <property type="entry name" value="Thiolase-like"/>
</dbReference>
<evidence type="ECO:0000256" key="2">
    <source>
        <dbReference type="ARBA" id="ARBA00022516"/>
    </source>
</evidence>
<evidence type="ECO:0000256" key="5">
    <source>
        <dbReference type="ARBA" id="ARBA00023098"/>
    </source>
</evidence>
<evidence type="ECO:0000256" key="1">
    <source>
        <dbReference type="ARBA" id="ARBA00008467"/>
    </source>
</evidence>
<dbReference type="SUPFAM" id="SSF53901">
    <property type="entry name" value="Thiolase-like"/>
    <property type="match status" value="2"/>
</dbReference>
<feature type="active site" description="For beta-ketoacyl synthase activity" evidence="10">
    <location>
        <position position="183"/>
    </location>
</feature>
<keyword evidence="7" id="KW-0012">Acyltransferase</keyword>
<dbReference type="STRING" id="1344418.A0A1D2VCI1"/>
<feature type="domain" description="Ketosynthase family 3 (KS3)" evidence="12">
    <location>
        <begin position="3"/>
        <end position="441"/>
    </location>
</feature>
<keyword evidence="3 9" id="KW-0808">Transferase</keyword>
<evidence type="ECO:0000256" key="9">
    <source>
        <dbReference type="PIRNR" id="PIRNR000447"/>
    </source>
</evidence>
<keyword evidence="2 9" id="KW-0444">Lipid biosynthesis</keyword>
<keyword evidence="14" id="KW-1185">Reference proteome</keyword>
<dbReference type="InterPro" id="IPR017568">
    <property type="entry name" value="3-oxoacyl-ACP_synth-2"/>
</dbReference>
<evidence type="ECO:0000256" key="4">
    <source>
        <dbReference type="ARBA" id="ARBA00022832"/>
    </source>
</evidence>
<dbReference type="InterPro" id="IPR020841">
    <property type="entry name" value="PKS_Beta-ketoAc_synthase_dom"/>
</dbReference>
<dbReference type="AlphaFoldDB" id="A0A1D2VCI1"/>
<dbReference type="Gene3D" id="3.40.47.10">
    <property type="match status" value="1"/>
</dbReference>
<comment type="similarity">
    <text evidence="1 9 11">Belongs to the thiolase-like superfamily. Beta-ketoacyl-ACP synthases family.</text>
</comment>
<dbReference type="Pfam" id="PF00109">
    <property type="entry name" value="ketoacyl-synt"/>
    <property type="match status" value="1"/>
</dbReference>
<dbReference type="InterPro" id="IPR014031">
    <property type="entry name" value="Ketoacyl_synth_C"/>
</dbReference>
<dbReference type="GO" id="GO:0004315">
    <property type="term" value="F:3-oxoacyl-[acyl-carrier-protein] synthase activity"/>
    <property type="evidence" value="ECO:0007669"/>
    <property type="project" value="UniProtKB-EC"/>
</dbReference>
<reference evidence="14" key="1">
    <citation type="submission" date="2016-05" db="EMBL/GenBank/DDBJ databases">
        <title>Comparative genomics of biotechnologically important yeasts.</title>
        <authorList>
            <consortium name="DOE Joint Genome Institute"/>
            <person name="Riley R."/>
            <person name="Haridas S."/>
            <person name="Wolfe K.H."/>
            <person name="Lopes M.R."/>
            <person name="Hittinger C.T."/>
            <person name="Goker M."/>
            <person name="Salamov A."/>
            <person name="Wisecaver J."/>
            <person name="Long T.M."/>
            <person name="Aerts A.L."/>
            <person name="Barry K."/>
            <person name="Choi C."/>
            <person name="Clum A."/>
            <person name="Coughlan A.Y."/>
            <person name="Deshpande S."/>
            <person name="Douglass A.P."/>
            <person name="Hanson S.J."/>
            <person name="Klenk H.-P."/>
            <person name="Labutti K."/>
            <person name="Lapidus A."/>
            <person name="Lindquist E."/>
            <person name="Lipzen A."/>
            <person name="Meier-Kolthoff J.P."/>
            <person name="Ohm R.A."/>
            <person name="Otillar R.P."/>
            <person name="Pangilinan J."/>
            <person name="Peng Y."/>
            <person name="Rokas A."/>
            <person name="Rosa C.A."/>
            <person name="Scheuner C."/>
            <person name="Sibirny A.A."/>
            <person name="Slot J.C."/>
            <person name="Stielow J.B."/>
            <person name="Sun H."/>
            <person name="Kurtzman C.P."/>
            <person name="Blackwell M."/>
            <person name="Grigoriev I.V."/>
            <person name="Jeffries T.W."/>
        </authorList>
    </citation>
    <scope>NUCLEOTIDE SEQUENCE [LARGE SCALE GENOMIC DNA]</scope>
    <source>
        <strain evidence="14">DSM 1968</strain>
    </source>
</reference>
<dbReference type="PIRSF" id="PIRSF000447">
    <property type="entry name" value="KAS_II"/>
    <property type="match status" value="1"/>
</dbReference>
<dbReference type="InterPro" id="IPR000794">
    <property type="entry name" value="Beta-ketoacyl_synthase"/>
</dbReference>
<dbReference type="PANTHER" id="PTHR11712">
    <property type="entry name" value="POLYKETIDE SYNTHASE-RELATED"/>
    <property type="match status" value="1"/>
</dbReference>
<dbReference type="SMART" id="SM00825">
    <property type="entry name" value="PKS_KS"/>
    <property type="match status" value="1"/>
</dbReference>
<dbReference type="InParanoid" id="A0A1D2VCI1"/>
<dbReference type="RefSeq" id="XP_020045705.1">
    <property type="nucleotide sequence ID" value="XM_020195156.1"/>
</dbReference>
<dbReference type="GO" id="GO:0005739">
    <property type="term" value="C:mitochondrion"/>
    <property type="evidence" value="ECO:0007669"/>
    <property type="project" value="TreeGrafter"/>
</dbReference>
<proteinExistence type="inferred from homology"/>
<dbReference type="InterPro" id="IPR018201">
    <property type="entry name" value="Ketoacyl_synth_AS"/>
</dbReference>
<evidence type="ECO:0000256" key="11">
    <source>
        <dbReference type="RuleBase" id="RU003694"/>
    </source>
</evidence>
<evidence type="ECO:0000259" key="12">
    <source>
        <dbReference type="PROSITE" id="PS52004"/>
    </source>
</evidence>
<organism evidence="13 14">
    <name type="scientific">Ascoidea rubescens DSM 1968</name>
    <dbReference type="NCBI Taxonomy" id="1344418"/>
    <lineage>
        <taxon>Eukaryota</taxon>
        <taxon>Fungi</taxon>
        <taxon>Dikarya</taxon>
        <taxon>Ascomycota</taxon>
        <taxon>Saccharomycotina</taxon>
        <taxon>Saccharomycetes</taxon>
        <taxon>Ascoideaceae</taxon>
        <taxon>Ascoidea</taxon>
    </lineage>
</organism>
<evidence type="ECO:0000256" key="6">
    <source>
        <dbReference type="ARBA" id="ARBA00023160"/>
    </source>
</evidence>
<sequence length="442" mass="47114">MAARRVVVTGLGLVTPVGVGVQQSWSNLISGKSGIISTLTIENLTDIERAQFESIPSQVVGKVPAGSIADGKWNAKEHKDAIKDFRRTGLFSQYALVAAEEALKDANWLEDLDEKSLLNTGVAVGSSIGSFEDVYKNSVDFNLNGYRKVQPLFVPRLLNNMASGAISINYGFKGPIHSVSTACATGCNAIGDAMRFIKDGYCDVMIAGATEALVHPVAISGFARAKSLVTTYNDQPEKSSRPFDKDRSGFVLGEGAGIVILEELEHAIKRGANKIYGEVIGYGLSGDGYHITAPDPNGDGARRAMLSALRTAGISDSPEKIDYINAHATSTQLGDRAENLAIKSLFGFKKNELFVSSTKSSTGHLLGAAGTVESIFTLLALSEGVLPPTLNLNNVGEADGDNKSDFIFNYVPNQAIKRDIKYALNNSFGFGGVNASLCFKKM</sequence>
<evidence type="ECO:0000313" key="13">
    <source>
        <dbReference type="EMBL" id="ODV59398.1"/>
    </source>
</evidence>
<dbReference type="CDD" id="cd00834">
    <property type="entry name" value="KAS_I_II"/>
    <property type="match status" value="1"/>
</dbReference>
<evidence type="ECO:0000256" key="10">
    <source>
        <dbReference type="PIRSR" id="PIRSR000447-1"/>
    </source>
</evidence>
<comment type="catalytic activity">
    <reaction evidence="8">
        <text>a fatty acyl-[ACP] + malonyl-[ACP] + H(+) = a 3-oxoacyl-[ACP] + holo-[ACP] + CO2</text>
        <dbReference type="Rhea" id="RHEA:22836"/>
        <dbReference type="Rhea" id="RHEA-COMP:9623"/>
        <dbReference type="Rhea" id="RHEA-COMP:9685"/>
        <dbReference type="Rhea" id="RHEA-COMP:9916"/>
        <dbReference type="Rhea" id="RHEA-COMP:14125"/>
        <dbReference type="ChEBI" id="CHEBI:15378"/>
        <dbReference type="ChEBI" id="CHEBI:16526"/>
        <dbReference type="ChEBI" id="CHEBI:64479"/>
        <dbReference type="ChEBI" id="CHEBI:78449"/>
        <dbReference type="ChEBI" id="CHEBI:78776"/>
        <dbReference type="ChEBI" id="CHEBI:138651"/>
        <dbReference type="EC" id="2.3.1.41"/>
    </reaction>
</comment>
<dbReference type="PROSITE" id="PS00606">
    <property type="entry name" value="KS3_1"/>
    <property type="match status" value="1"/>
</dbReference>
<keyword evidence="5" id="KW-0443">Lipid metabolism</keyword>
<dbReference type="Pfam" id="PF02801">
    <property type="entry name" value="Ketoacyl-synt_C"/>
    <property type="match status" value="1"/>
</dbReference>
<dbReference type="EMBL" id="KV454486">
    <property type="protein sequence ID" value="ODV59398.1"/>
    <property type="molecule type" value="Genomic_DNA"/>
</dbReference>
<dbReference type="Proteomes" id="UP000095038">
    <property type="component" value="Unassembled WGS sequence"/>
</dbReference>
<dbReference type="FunFam" id="3.40.47.10:FF:000009">
    <property type="entry name" value="3-oxoacyl-[acyl-carrier-protein] synthase 2"/>
    <property type="match status" value="1"/>
</dbReference>
<evidence type="ECO:0000256" key="3">
    <source>
        <dbReference type="ARBA" id="ARBA00022679"/>
    </source>
</evidence>
<dbReference type="FunCoup" id="A0A1D2VCI1">
    <property type="interactions" value="457"/>
</dbReference>
<protein>
    <recommendedName>
        <fullName evidence="9">3-oxoacyl-[acyl-carrier-protein] synthase</fullName>
    </recommendedName>
</protein>
<keyword evidence="6 9" id="KW-0275">Fatty acid biosynthesis</keyword>
<gene>
    <name evidence="13" type="ORF">ASCRUDRAFT_9457</name>
</gene>
<accession>A0A1D2VCI1</accession>
<evidence type="ECO:0000256" key="8">
    <source>
        <dbReference type="ARBA" id="ARBA00049541"/>
    </source>
</evidence>
<evidence type="ECO:0000313" key="14">
    <source>
        <dbReference type="Proteomes" id="UP000095038"/>
    </source>
</evidence>
<dbReference type="NCBIfam" id="TIGR03150">
    <property type="entry name" value="fabF"/>
    <property type="match status" value="1"/>
</dbReference>